<feature type="compositionally biased region" description="Low complexity" evidence="1">
    <location>
        <begin position="408"/>
        <end position="419"/>
    </location>
</feature>
<organism evidence="2">
    <name type="scientific">Bacillus phage Jabberwock</name>
    <dbReference type="NCBI Taxonomy" id="3163548"/>
    <lineage>
        <taxon>Viruses</taxon>
        <taxon>Duplodnaviria</taxon>
        <taxon>Heunggongvirae</taxon>
        <taxon>Uroviricota</taxon>
        <taxon>Caudoviricetes</taxon>
    </lineage>
</organism>
<dbReference type="EMBL" id="PP883967">
    <property type="protein sequence ID" value="XCG97556.1"/>
    <property type="molecule type" value="Genomic_DNA"/>
</dbReference>
<reference evidence="2" key="1">
    <citation type="submission" date="2024-06" db="EMBL/GenBank/DDBJ databases">
        <authorList>
            <person name="Sahani V.S."/>
            <person name="Rajnandini D.D."/>
            <person name="Zdgiebloski S.Z."/>
            <person name="Agrawal S.A."/>
        </authorList>
    </citation>
    <scope>NUCLEOTIDE SEQUENCE</scope>
</reference>
<feature type="compositionally biased region" description="Pro residues" evidence="1">
    <location>
        <begin position="353"/>
        <end position="364"/>
    </location>
</feature>
<sequence length="446" mass="48570">MNFADIIAQEQKNLEQQGGGDHPKVVYPETKHQRLFFEKGQTELMIQLLPSGDLVSPFFAHTRKIFLSAKTSKGKELNVNFTLDSQVNEGSLLDNKIAEWTDKGMIPTPFGGQQKPKNLYLVNVVRVFPHPQNPQQLYQERDEHGNLVVRLFEMPQTAFKTILKNLQDPFLSGGRELSFIDPNGAFPIKIAKPAKGQMEYPVTVYQTNLPPLGQGWETQLENLPAHAVPTERLENGYQWVETFISIKEGKPQGQAQQQPQGQAIQQNPYGQQANPYGQAPAQGQNPYGQAPAQGQNPYGQAPALGQNPYGQTANTYQAPQNTYAPPAQNTYQAPPAAPNYGQPAGNGYQAPPAYQPPAYQPPAEPNIQLPSGMNEPDPFDIGVETNLGQNGGVGAPVTTAPPAPPAQQPVGTVQQTAPQGQPDLTKVATNDAGFPDIDAMIADELK</sequence>
<feature type="compositionally biased region" description="Polar residues" evidence="1">
    <location>
        <begin position="308"/>
        <end position="332"/>
    </location>
</feature>
<protein>
    <submittedName>
        <fullName evidence="2">SsDNA binding protein</fullName>
    </submittedName>
</protein>
<evidence type="ECO:0000313" key="2">
    <source>
        <dbReference type="EMBL" id="XCG97556.1"/>
    </source>
</evidence>
<name>A0AAU8EFR5_9CAUD</name>
<feature type="region of interest" description="Disordered" evidence="1">
    <location>
        <begin position="249"/>
        <end position="431"/>
    </location>
</feature>
<gene>
    <name evidence="2" type="ORF">JABBERWOCK_163</name>
</gene>
<evidence type="ECO:0000256" key="1">
    <source>
        <dbReference type="SAM" id="MobiDB-lite"/>
    </source>
</evidence>
<feature type="compositionally biased region" description="Low complexity" evidence="1">
    <location>
        <begin position="251"/>
        <end position="266"/>
    </location>
</feature>
<feature type="compositionally biased region" description="Polar residues" evidence="1">
    <location>
        <begin position="267"/>
        <end position="298"/>
    </location>
</feature>
<proteinExistence type="predicted"/>
<accession>A0AAU8EFR5</accession>